<name>A0A4R7VKG0_9PSEU</name>
<protein>
    <submittedName>
        <fullName evidence="2">Uncharacterized protein</fullName>
    </submittedName>
</protein>
<evidence type="ECO:0000313" key="2">
    <source>
        <dbReference type="EMBL" id="TDV49960.1"/>
    </source>
</evidence>
<sequence length="73" mass="7734">MTFLKSFGRFWYDFIIGDDWKIAVAVVLALAATLLVLSLGVFGDLGVAVFGGLAIVVAFTVSLAIDVRPPSSD</sequence>
<keyword evidence="1" id="KW-1133">Transmembrane helix</keyword>
<keyword evidence="1" id="KW-0812">Transmembrane</keyword>
<feature type="transmembrane region" description="Helical" evidence="1">
    <location>
        <begin position="45"/>
        <end position="65"/>
    </location>
</feature>
<evidence type="ECO:0000313" key="3">
    <source>
        <dbReference type="Proteomes" id="UP000294927"/>
    </source>
</evidence>
<dbReference type="Proteomes" id="UP000294927">
    <property type="component" value="Unassembled WGS sequence"/>
</dbReference>
<reference evidence="2 3" key="1">
    <citation type="submission" date="2019-03" db="EMBL/GenBank/DDBJ databases">
        <title>Genomic Encyclopedia of Archaeal and Bacterial Type Strains, Phase II (KMG-II): from individual species to whole genera.</title>
        <authorList>
            <person name="Goeker M."/>
        </authorList>
    </citation>
    <scope>NUCLEOTIDE SEQUENCE [LARGE SCALE GENOMIC DNA]</scope>
    <source>
        <strain evidence="2 3">DSM 45499</strain>
    </source>
</reference>
<keyword evidence="3" id="KW-1185">Reference proteome</keyword>
<keyword evidence="1" id="KW-0472">Membrane</keyword>
<evidence type="ECO:0000256" key="1">
    <source>
        <dbReference type="SAM" id="Phobius"/>
    </source>
</evidence>
<gene>
    <name evidence="2" type="ORF">CLV71_107308</name>
</gene>
<comment type="caution">
    <text evidence="2">The sequence shown here is derived from an EMBL/GenBank/DDBJ whole genome shotgun (WGS) entry which is preliminary data.</text>
</comment>
<dbReference type="AlphaFoldDB" id="A0A4R7VKG0"/>
<dbReference type="OrthoDB" id="3829634at2"/>
<dbReference type="EMBL" id="SOCP01000007">
    <property type="protein sequence ID" value="TDV49960.1"/>
    <property type="molecule type" value="Genomic_DNA"/>
</dbReference>
<feature type="transmembrane region" description="Helical" evidence="1">
    <location>
        <begin position="20"/>
        <end position="39"/>
    </location>
</feature>
<dbReference type="RefSeq" id="WP_133904632.1">
    <property type="nucleotide sequence ID" value="NZ_SOCP01000007.1"/>
</dbReference>
<proteinExistence type="predicted"/>
<accession>A0A4R7VKG0</accession>
<organism evidence="2 3">
    <name type="scientific">Actinophytocola oryzae</name>
    <dbReference type="NCBI Taxonomy" id="502181"/>
    <lineage>
        <taxon>Bacteria</taxon>
        <taxon>Bacillati</taxon>
        <taxon>Actinomycetota</taxon>
        <taxon>Actinomycetes</taxon>
        <taxon>Pseudonocardiales</taxon>
        <taxon>Pseudonocardiaceae</taxon>
    </lineage>
</organism>